<dbReference type="EMBL" id="JAJJMB010010711">
    <property type="protein sequence ID" value="KAI3906886.1"/>
    <property type="molecule type" value="Genomic_DNA"/>
</dbReference>
<name>A0AAD4XEC0_9MAGN</name>
<organism evidence="3 4">
    <name type="scientific">Papaver atlanticum</name>
    <dbReference type="NCBI Taxonomy" id="357466"/>
    <lineage>
        <taxon>Eukaryota</taxon>
        <taxon>Viridiplantae</taxon>
        <taxon>Streptophyta</taxon>
        <taxon>Embryophyta</taxon>
        <taxon>Tracheophyta</taxon>
        <taxon>Spermatophyta</taxon>
        <taxon>Magnoliopsida</taxon>
        <taxon>Ranunculales</taxon>
        <taxon>Papaveraceae</taxon>
        <taxon>Papaveroideae</taxon>
        <taxon>Papaver</taxon>
    </lineage>
</organism>
<reference evidence="3" key="1">
    <citation type="submission" date="2022-04" db="EMBL/GenBank/DDBJ databases">
        <title>A functionally conserved STORR gene fusion in Papaver species that diverged 16.8 million years ago.</title>
        <authorList>
            <person name="Catania T."/>
        </authorList>
    </citation>
    <scope>NUCLEOTIDE SEQUENCE</scope>
    <source>
        <strain evidence="3">S-188037</strain>
    </source>
</reference>
<feature type="domain" description="26S proteasome non-ATPase regulatory subunit 3 C-terminal" evidence="2">
    <location>
        <begin position="67"/>
        <end position="129"/>
    </location>
</feature>
<evidence type="ECO:0000259" key="2">
    <source>
        <dbReference type="Pfam" id="PF08375"/>
    </source>
</evidence>
<dbReference type="InterPro" id="IPR013586">
    <property type="entry name" value="PSMD3_C"/>
</dbReference>
<dbReference type="GO" id="GO:0042176">
    <property type="term" value="P:regulation of protein catabolic process"/>
    <property type="evidence" value="ECO:0007669"/>
    <property type="project" value="InterPro"/>
</dbReference>
<evidence type="ECO:0000313" key="4">
    <source>
        <dbReference type="Proteomes" id="UP001202328"/>
    </source>
</evidence>
<dbReference type="PANTHER" id="PTHR10758:SF2">
    <property type="entry name" value="26S PROTEASOME NON-ATPASE REGULATORY SUBUNIT 3"/>
    <property type="match status" value="1"/>
</dbReference>
<dbReference type="Proteomes" id="UP001202328">
    <property type="component" value="Unassembled WGS sequence"/>
</dbReference>
<evidence type="ECO:0000313" key="3">
    <source>
        <dbReference type="EMBL" id="KAI3906886.1"/>
    </source>
</evidence>
<dbReference type="GO" id="GO:0008541">
    <property type="term" value="C:proteasome regulatory particle, lid subcomplex"/>
    <property type="evidence" value="ECO:0007669"/>
    <property type="project" value="TreeGrafter"/>
</dbReference>
<dbReference type="GO" id="GO:0030234">
    <property type="term" value="F:enzyme regulator activity"/>
    <property type="evidence" value="ECO:0007669"/>
    <property type="project" value="InterPro"/>
</dbReference>
<dbReference type="Pfam" id="PF08375">
    <property type="entry name" value="Rpn3_C"/>
    <property type="match status" value="1"/>
</dbReference>
<keyword evidence="4" id="KW-1185">Reference proteome</keyword>
<proteinExistence type="predicted"/>
<dbReference type="AlphaFoldDB" id="A0AAD4XEC0"/>
<feature type="compositionally biased region" description="Basic and acidic residues" evidence="1">
    <location>
        <begin position="100"/>
        <end position="111"/>
    </location>
</feature>
<dbReference type="GO" id="GO:0006511">
    <property type="term" value="P:ubiquitin-dependent protein catabolic process"/>
    <property type="evidence" value="ECO:0007669"/>
    <property type="project" value="TreeGrafter"/>
</dbReference>
<evidence type="ECO:0000256" key="1">
    <source>
        <dbReference type="SAM" id="MobiDB-lite"/>
    </source>
</evidence>
<comment type="caution">
    <text evidence="3">The sequence shown here is derived from an EMBL/GenBank/DDBJ whole genome shotgun (WGS) entry which is preliminary data.</text>
</comment>
<feature type="region of interest" description="Disordered" evidence="1">
    <location>
        <begin position="100"/>
        <end position="138"/>
    </location>
</feature>
<dbReference type="PANTHER" id="PTHR10758">
    <property type="entry name" value="26S PROTEASOME NON-ATPASE REGULATORY SUBUNIT 3/COP9 SIGNALOSOME COMPLEX SUBUNIT 3"/>
    <property type="match status" value="1"/>
</dbReference>
<gene>
    <name evidence="3" type="ORF">MKW98_004936</name>
</gene>
<dbReference type="InterPro" id="IPR050756">
    <property type="entry name" value="CSN3"/>
</dbReference>
<sequence length="138" mass="15755">KFASTFSSDMTPNLIVRLRHNVIRTGLCNISISYSFSHFTSKTTREGAMDATLDHATSWMVSKETGDVYFPNEPQSATNSRIAFCRNMYTEAVRALRFPPDLHKEKESAENRRKRRQQEQGLAKHISNGYNSHLPAFV</sequence>
<protein>
    <recommendedName>
        <fullName evidence="2">26S proteasome non-ATPase regulatory subunit 3 C-terminal domain-containing protein</fullName>
    </recommendedName>
</protein>
<accession>A0AAD4XEC0</accession>
<feature type="non-terminal residue" evidence="3">
    <location>
        <position position="1"/>
    </location>
</feature>